<keyword evidence="3" id="KW-1185">Reference proteome</keyword>
<feature type="transmembrane region" description="Helical" evidence="1">
    <location>
        <begin position="86"/>
        <end position="107"/>
    </location>
</feature>
<keyword evidence="1" id="KW-1133">Transmembrane helix</keyword>
<gene>
    <name evidence="2" type="ORF">XENOCAPTIV_025028</name>
</gene>
<accession>A0ABV0S4H6</accession>
<reference evidence="2 3" key="1">
    <citation type="submission" date="2021-06" db="EMBL/GenBank/DDBJ databases">
        <authorList>
            <person name="Palmer J.M."/>
        </authorList>
    </citation>
    <scope>NUCLEOTIDE SEQUENCE [LARGE SCALE GENOMIC DNA]</scope>
    <source>
        <strain evidence="2 3">XC_2019</strain>
        <tissue evidence="2">Muscle</tissue>
    </source>
</reference>
<name>A0ABV0S4H6_9TELE</name>
<keyword evidence="1" id="KW-0472">Membrane</keyword>
<feature type="transmembrane region" description="Helical" evidence="1">
    <location>
        <begin position="52"/>
        <end position="74"/>
    </location>
</feature>
<evidence type="ECO:0000256" key="1">
    <source>
        <dbReference type="SAM" id="Phobius"/>
    </source>
</evidence>
<feature type="transmembrane region" description="Helical" evidence="1">
    <location>
        <begin position="12"/>
        <end position="31"/>
    </location>
</feature>
<evidence type="ECO:0000313" key="2">
    <source>
        <dbReference type="EMBL" id="MEQ2214976.1"/>
    </source>
</evidence>
<comment type="caution">
    <text evidence="2">The sequence shown here is derived from an EMBL/GenBank/DDBJ whole genome shotgun (WGS) entry which is preliminary data.</text>
</comment>
<evidence type="ECO:0000313" key="3">
    <source>
        <dbReference type="Proteomes" id="UP001434883"/>
    </source>
</evidence>
<organism evidence="2 3">
    <name type="scientific">Xenoophorus captivus</name>
    <dbReference type="NCBI Taxonomy" id="1517983"/>
    <lineage>
        <taxon>Eukaryota</taxon>
        <taxon>Metazoa</taxon>
        <taxon>Chordata</taxon>
        <taxon>Craniata</taxon>
        <taxon>Vertebrata</taxon>
        <taxon>Euteleostomi</taxon>
        <taxon>Actinopterygii</taxon>
        <taxon>Neopterygii</taxon>
        <taxon>Teleostei</taxon>
        <taxon>Neoteleostei</taxon>
        <taxon>Acanthomorphata</taxon>
        <taxon>Ovalentaria</taxon>
        <taxon>Atherinomorphae</taxon>
        <taxon>Cyprinodontiformes</taxon>
        <taxon>Goodeidae</taxon>
        <taxon>Xenoophorus</taxon>
    </lineage>
</organism>
<sequence>MVTLTVIPHSQLDFFPCLSLFLHFLSFSLYFQCPKSKRFLALSNLSKFFMPFNKVFVFPLSSISSSVSVGFFFFRLDKSHPNTLATSLVSALVLLRDFPPSLLIFFWV</sequence>
<proteinExistence type="predicted"/>
<keyword evidence="1" id="KW-0812">Transmembrane</keyword>
<dbReference type="EMBL" id="JAHRIN010067814">
    <property type="protein sequence ID" value="MEQ2214976.1"/>
    <property type="molecule type" value="Genomic_DNA"/>
</dbReference>
<dbReference type="Proteomes" id="UP001434883">
    <property type="component" value="Unassembled WGS sequence"/>
</dbReference>
<protein>
    <submittedName>
        <fullName evidence="2">Uncharacterized protein</fullName>
    </submittedName>
</protein>